<keyword evidence="4" id="KW-1185">Reference proteome</keyword>
<dbReference type="PANTHER" id="PTHR47766:SF1">
    <property type="entry name" value="PROTEIN EFR3"/>
    <property type="match status" value="1"/>
</dbReference>
<dbReference type="OrthoDB" id="274691at2759"/>
<name>A0A164ZJ73_9AGAM</name>
<feature type="region of interest" description="Disordered" evidence="2">
    <location>
        <begin position="483"/>
        <end position="521"/>
    </location>
</feature>
<organism evidence="3 4">
    <name type="scientific">Sistotremastrum niveocremeum HHB9708</name>
    <dbReference type="NCBI Taxonomy" id="1314777"/>
    <lineage>
        <taxon>Eukaryota</taxon>
        <taxon>Fungi</taxon>
        <taxon>Dikarya</taxon>
        <taxon>Basidiomycota</taxon>
        <taxon>Agaricomycotina</taxon>
        <taxon>Agaricomycetes</taxon>
        <taxon>Sistotremastrales</taxon>
        <taxon>Sistotremastraceae</taxon>
        <taxon>Sertulicium</taxon>
        <taxon>Sertulicium niveocremeum</taxon>
    </lineage>
</organism>
<feature type="compositionally biased region" description="Basic and acidic residues" evidence="2">
    <location>
        <begin position="483"/>
        <end position="497"/>
    </location>
</feature>
<dbReference type="GO" id="GO:0072659">
    <property type="term" value="P:protein localization to plasma membrane"/>
    <property type="evidence" value="ECO:0007669"/>
    <property type="project" value="InterPro"/>
</dbReference>
<dbReference type="SUPFAM" id="SSF48371">
    <property type="entry name" value="ARM repeat"/>
    <property type="match status" value="1"/>
</dbReference>
<feature type="region of interest" description="Disordered" evidence="2">
    <location>
        <begin position="922"/>
        <end position="969"/>
    </location>
</feature>
<feature type="compositionally biased region" description="Polar residues" evidence="2">
    <location>
        <begin position="922"/>
        <end position="939"/>
    </location>
</feature>
<dbReference type="PROSITE" id="PS51257">
    <property type="entry name" value="PROKAR_LIPOPROTEIN"/>
    <property type="match status" value="1"/>
</dbReference>
<accession>A0A164ZJ73</accession>
<dbReference type="Proteomes" id="UP000076722">
    <property type="component" value="Unassembled WGS sequence"/>
</dbReference>
<reference evidence="3 4" key="1">
    <citation type="journal article" date="2016" name="Mol. Biol. Evol.">
        <title>Comparative Genomics of Early-Diverging Mushroom-Forming Fungi Provides Insights into the Origins of Lignocellulose Decay Capabilities.</title>
        <authorList>
            <person name="Nagy L.G."/>
            <person name="Riley R."/>
            <person name="Tritt A."/>
            <person name="Adam C."/>
            <person name="Daum C."/>
            <person name="Floudas D."/>
            <person name="Sun H."/>
            <person name="Yadav J.S."/>
            <person name="Pangilinan J."/>
            <person name="Larsson K.H."/>
            <person name="Matsuura K."/>
            <person name="Barry K."/>
            <person name="Labutti K."/>
            <person name="Kuo R."/>
            <person name="Ohm R.A."/>
            <person name="Bhattacharya S.S."/>
            <person name="Shirouzu T."/>
            <person name="Yoshinaga Y."/>
            <person name="Martin F.M."/>
            <person name="Grigoriev I.V."/>
            <person name="Hibbett D.S."/>
        </authorList>
    </citation>
    <scope>NUCLEOTIDE SEQUENCE [LARGE SCALE GENOMIC DNA]</scope>
    <source>
        <strain evidence="3 4">HHB9708</strain>
    </source>
</reference>
<comment type="similarity">
    <text evidence="1">Belongs to the EFR3 family.</text>
</comment>
<evidence type="ECO:0000313" key="3">
    <source>
        <dbReference type="EMBL" id="KZS97772.1"/>
    </source>
</evidence>
<dbReference type="EMBL" id="KV419396">
    <property type="protein sequence ID" value="KZS97772.1"/>
    <property type="molecule type" value="Genomic_DNA"/>
</dbReference>
<protein>
    <recommendedName>
        <fullName evidence="5">Protein EFR3</fullName>
    </recommendedName>
</protein>
<evidence type="ECO:0000256" key="1">
    <source>
        <dbReference type="ARBA" id="ARBA00010216"/>
    </source>
</evidence>
<proteinExistence type="inferred from homology"/>
<feature type="region of interest" description="Disordered" evidence="2">
    <location>
        <begin position="603"/>
        <end position="666"/>
    </location>
</feature>
<evidence type="ECO:0008006" key="5">
    <source>
        <dbReference type="Google" id="ProtNLM"/>
    </source>
</evidence>
<dbReference type="Pfam" id="PF21072">
    <property type="entry name" value="EFR3"/>
    <property type="match status" value="2"/>
</dbReference>
<dbReference type="PANTHER" id="PTHR47766">
    <property type="entry name" value="PROTEIN EFR3"/>
    <property type="match status" value="1"/>
</dbReference>
<dbReference type="AlphaFoldDB" id="A0A164ZJ73"/>
<evidence type="ECO:0000313" key="4">
    <source>
        <dbReference type="Proteomes" id="UP000076722"/>
    </source>
</evidence>
<dbReference type="STRING" id="1314777.A0A164ZJ73"/>
<gene>
    <name evidence="3" type="ORF">SISNIDRAFT_436396</name>
</gene>
<dbReference type="InterPro" id="IPR016024">
    <property type="entry name" value="ARM-type_fold"/>
</dbReference>
<feature type="compositionally biased region" description="Basic residues" evidence="2">
    <location>
        <begin position="947"/>
        <end position="959"/>
    </location>
</feature>
<dbReference type="InterPro" id="IPR039786">
    <property type="entry name" value="EFR3"/>
</dbReference>
<evidence type="ECO:0000256" key="2">
    <source>
        <dbReference type="SAM" id="MobiDB-lite"/>
    </source>
</evidence>
<sequence length="1025" mass="111862">MLRILTPHHVTLISACYPSSAALATAAPDYVPNSQETSRLVYYASNRPGKLNKLGSELEKRARAEALRAAGGNSRARASLLITLALFKALTTECRRDLALLSHPLMQAVSVSVARLSTDLEVVARAASVLSAWCAYTDGILIGVDADLTSTYLDVVSRFCRLCTSNTKVEQDFEVRNRTRLIGLAAVTAVIESEALYRSTSEFPRQMNLIMPALIFNMRKVDMKILQTEAAAIKVKTQATPSPYMPDFRPRPLAERRAESIHAHIDGETGPSNADVVNACLRAYSTLLQRTAAIQIAQTLSSSLDEFDSSNVWSESDFCVWFGDKTTQWSQYQYRYTIPTRLLDRLLSIQENTKHPESRRVLLRMVTSVLSSETPLFNLSTSDLMSQLCTFALRRINVSYEDDLLPPAADCIAALATHVHYADQIQDLAQEIISKMAAIQIQGSSGRGRQAQTRDEGRIQSLRFLLASLHGLLQTACRHDIGPEHADGHAPLKERQSSDTAGVVAQPQDAPESRPARRTPIHPEIWQESLAILCETDYSVRADYSRELIHYIQKELPREDLEVIENGKDVSRNTLQVGSSAGRSDAVVRFLHAVHASAYSLATSSSLGLSTPPMPSPMPSVDENEESPNIQVEPPSSPPVEVTSPPEDGPSSHQPPPAPQRSPKARTLSVNLKLLDRPSFSVPPDGVAGSAVASDYTHLSKILVALHESVPVSSLLTGVPMLLALDAAVGAEKIDPLDLCHQRKLAIREMLLLCWASIGRIWKCPEVSQSAEKALASLHGASVLPNVSDRHPAWLQNPSQPVPFTSTQFDPSSPPHTIFSVNHELVLSALASSHLVQQATGLDRQSVLRSIASEWSMHLALKNSVESFAGRDLRRTEGSSPMKLSPALMHIENLSLASLTRSTRGVGVGDLKDALEGRASLSNPALVNGSSSTLEQPSSVHHELALRKTRSRPRAKPRPQKSGSNDVKDVLNRLGIGKQNGSSLLKASFPPLKRVTRYVSCAIPRCQLSDLCDSKPSNVTPPYPT</sequence>
<dbReference type="InterPro" id="IPR049150">
    <property type="entry name" value="EFR3_HEAT-like_rpt"/>
</dbReference>